<dbReference type="PRINTS" id="PR00032">
    <property type="entry name" value="HTHARAC"/>
</dbReference>
<name>A0A3E0EMT6_9FLAO</name>
<keyword evidence="6" id="KW-1185">Reference proteome</keyword>
<evidence type="ECO:0000313" key="6">
    <source>
        <dbReference type="Proteomes" id="UP000257136"/>
    </source>
</evidence>
<comment type="caution">
    <text evidence="5">The sequence shown here is derived from an EMBL/GenBank/DDBJ whole genome shotgun (WGS) entry which is preliminary data.</text>
</comment>
<dbReference type="Pfam" id="PF12833">
    <property type="entry name" value="HTH_18"/>
    <property type="match status" value="1"/>
</dbReference>
<sequence length="310" mass="36117">MKSRSIENFYEDISSECFIEKNALLLPNGIQKEVGHFNVFSIKELYERLKGKSCMPYDKRAYYKISLIRGKNRVEYADKVIEVDQYALLFATPKIPYNYLPLDMQQSGHFCVFTNQFLTKDKTGMDLDKLPIFQTDGYPVFQLTEDEVVEIDLIFKKIHQEINSDYVYKYDLIRNYVAELIHFGQKLQPVTALYSKHNSAARVSSLFVELLERQFPIESSRQRLELKSAKDFADRLSIHVNHLNKVLKESTGKTTTVLISERLIQEAKTLLKETDWNISEIAYSLGFEELAHFSNFFKKQTALSPLSFRV</sequence>
<evidence type="ECO:0000313" key="5">
    <source>
        <dbReference type="EMBL" id="REG99023.1"/>
    </source>
</evidence>
<accession>A0A3E0EMT6</accession>
<dbReference type="AlphaFoldDB" id="A0A3E0EMT6"/>
<evidence type="ECO:0000256" key="3">
    <source>
        <dbReference type="ARBA" id="ARBA00023163"/>
    </source>
</evidence>
<evidence type="ECO:0000256" key="2">
    <source>
        <dbReference type="ARBA" id="ARBA00023125"/>
    </source>
</evidence>
<proteinExistence type="predicted"/>
<dbReference type="InterPro" id="IPR018060">
    <property type="entry name" value="HTH_AraC"/>
</dbReference>
<dbReference type="GO" id="GO:0043565">
    <property type="term" value="F:sequence-specific DNA binding"/>
    <property type="evidence" value="ECO:0007669"/>
    <property type="project" value="InterPro"/>
</dbReference>
<reference evidence="5 6" key="1">
    <citation type="submission" date="2018-08" db="EMBL/GenBank/DDBJ databases">
        <title>Genomic Encyclopedia of Archaeal and Bacterial Type Strains, Phase II (KMG-II): from individual species to whole genera.</title>
        <authorList>
            <person name="Goeker M."/>
        </authorList>
    </citation>
    <scope>NUCLEOTIDE SEQUENCE [LARGE SCALE GENOMIC DNA]</scope>
    <source>
        <strain evidence="5 6">DSM 100880</strain>
    </source>
</reference>
<dbReference type="EMBL" id="QUNI01000005">
    <property type="protein sequence ID" value="REG99023.1"/>
    <property type="molecule type" value="Genomic_DNA"/>
</dbReference>
<gene>
    <name evidence="5" type="ORF">C8P67_105188</name>
</gene>
<dbReference type="InterPro" id="IPR020449">
    <property type="entry name" value="Tscrpt_reg_AraC-type_HTH"/>
</dbReference>
<dbReference type="PANTHER" id="PTHR43280:SF32">
    <property type="entry name" value="TRANSCRIPTIONAL REGULATORY PROTEIN"/>
    <property type="match status" value="1"/>
</dbReference>
<dbReference type="Proteomes" id="UP000257136">
    <property type="component" value="Unassembled WGS sequence"/>
</dbReference>
<dbReference type="SUPFAM" id="SSF46689">
    <property type="entry name" value="Homeodomain-like"/>
    <property type="match status" value="1"/>
</dbReference>
<dbReference type="OrthoDB" id="629929at2"/>
<keyword evidence="1" id="KW-0805">Transcription regulation</keyword>
<dbReference type="InterPro" id="IPR009057">
    <property type="entry name" value="Homeodomain-like_sf"/>
</dbReference>
<protein>
    <submittedName>
        <fullName evidence="5">AraC-like DNA-binding protein</fullName>
    </submittedName>
</protein>
<feature type="domain" description="HTH araC/xylS-type" evidence="4">
    <location>
        <begin position="205"/>
        <end position="310"/>
    </location>
</feature>
<dbReference type="RefSeq" id="WP_115813135.1">
    <property type="nucleotide sequence ID" value="NZ_QUNI01000005.1"/>
</dbReference>
<evidence type="ECO:0000259" key="4">
    <source>
        <dbReference type="PROSITE" id="PS01124"/>
    </source>
</evidence>
<keyword evidence="3" id="KW-0804">Transcription</keyword>
<keyword evidence="2 5" id="KW-0238">DNA-binding</keyword>
<dbReference type="Gene3D" id="1.10.10.60">
    <property type="entry name" value="Homeodomain-like"/>
    <property type="match status" value="1"/>
</dbReference>
<evidence type="ECO:0000256" key="1">
    <source>
        <dbReference type="ARBA" id="ARBA00023015"/>
    </source>
</evidence>
<dbReference type="SMART" id="SM00342">
    <property type="entry name" value="HTH_ARAC"/>
    <property type="match status" value="1"/>
</dbReference>
<organism evidence="5 6">
    <name type="scientific">Flavobacterium aquicola</name>
    <dbReference type="NCBI Taxonomy" id="1682742"/>
    <lineage>
        <taxon>Bacteria</taxon>
        <taxon>Pseudomonadati</taxon>
        <taxon>Bacteroidota</taxon>
        <taxon>Flavobacteriia</taxon>
        <taxon>Flavobacteriales</taxon>
        <taxon>Flavobacteriaceae</taxon>
        <taxon>Flavobacterium</taxon>
    </lineage>
</organism>
<dbReference type="PANTHER" id="PTHR43280">
    <property type="entry name" value="ARAC-FAMILY TRANSCRIPTIONAL REGULATOR"/>
    <property type="match status" value="1"/>
</dbReference>
<dbReference type="PROSITE" id="PS01124">
    <property type="entry name" value="HTH_ARAC_FAMILY_2"/>
    <property type="match status" value="1"/>
</dbReference>
<dbReference type="GO" id="GO:0003700">
    <property type="term" value="F:DNA-binding transcription factor activity"/>
    <property type="evidence" value="ECO:0007669"/>
    <property type="project" value="InterPro"/>
</dbReference>